<dbReference type="PANTHER" id="PTHR11414:SF21">
    <property type="entry name" value="CYSTATIN 14A, TANDEM DUPLICATE 1-RELATED"/>
    <property type="match status" value="1"/>
</dbReference>
<dbReference type="GO" id="GO:0005829">
    <property type="term" value="C:cytosol"/>
    <property type="evidence" value="ECO:0007669"/>
    <property type="project" value="TreeGrafter"/>
</dbReference>
<reference evidence="7" key="1">
    <citation type="submission" date="2025-08" db="UniProtKB">
        <authorList>
            <consortium name="Ensembl"/>
        </authorList>
    </citation>
    <scope>IDENTIFICATION</scope>
</reference>
<dbReference type="PANTHER" id="PTHR11414">
    <property type="entry name" value="CYSTATIN FAMILY MEMBER"/>
    <property type="match status" value="1"/>
</dbReference>
<keyword evidence="4" id="KW-0646">Protease inhibitor</keyword>
<dbReference type="SUPFAM" id="SSF54403">
    <property type="entry name" value="Cystatin/monellin"/>
    <property type="match status" value="1"/>
</dbReference>
<dbReference type="InterPro" id="IPR001713">
    <property type="entry name" value="Prot_inh_stefin"/>
</dbReference>
<protein>
    <recommendedName>
        <fullName evidence="6">Cystatin domain-containing protein</fullName>
    </recommendedName>
</protein>
<name>A0A3Q2PFB2_FUNHE</name>
<evidence type="ECO:0000259" key="6">
    <source>
        <dbReference type="Pfam" id="PF00031"/>
    </source>
</evidence>
<proteinExistence type="inferred from homology"/>
<evidence type="ECO:0000313" key="7">
    <source>
        <dbReference type="Ensembl" id="ENSFHEP00000011252.1"/>
    </source>
</evidence>
<evidence type="ECO:0000256" key="2">
    <source>
        <dbReference type="ARBA" id="ARBA00009403"/>
    </source>
</evidence>
<sequence>MEIPGGWSEIKPATDEVQGICSVVRMKSNMQNISEAKTNRTYKEFNAVEYRSQVVAGLNYLIKVMKMDFIFSILFKSIQCEQMFNKDDSLSNCSAFQQ</sequence>
<dbReference type="GO" id="GO:0004869">
    <property type="term" value="F:cysteine-type endopeptidase inhibitor activity"/>
    <property type="evidence" value="ECO:0007669"/>
    <property type="project" value="UniProtKB-KW"/>
</dbReference>
<organism evidence="7 8">
    <name type="scientific">Fundulus heteroclitus</name>
    <name type="common">Killifish</name>
    <name type="synonym">Mummichog</name>
    <dbReference type="NCBI Taxonomy" id="8078"/>
    <lineage>
        <taxon>Eukaryota</taxon>
        <taxon>Metazoa</taxon>
        <taxon>Chordata</taxon>
        <taxon>Craniata</taxon>
        <taxon>Vertebrata</taxon>
        <taxon>Euteleostomi</taxon>
        <taxon>Actinopterygii</taxon>
        <taxon>Neopterygii</taxon>
        <taxon>Teleostei</taxon>
        <taxon>Neoteleostei</taxon>
        <taxon>Acanthomorphata</taxon>
        <taxon>Ovalentaria</taxon>
        <taxon>Atherinomorphae</taxon>
        <taxon>Cyprinodontiformes</taxon>
        <taxon>Fundulidae</taxon>
        <taxon>Fundulus</taxon>
    </lineage>
</organism>
<dbReference type="InterPro" id="IPR046350">
    <property type="entry name" value="Cystatin_sf"/>
</dbReference>
<dbReference type="AlphaFoldDB" id="A0A3Q2PFB2"/>
<keyword evidence="5" id="KW-0789">Thiol protease inhibitor</keyword>
<dbReference type="Proteomes" id="UP000265000">
    <property type="component" value="Unplaced"/>
</dbReference>
<dbReference type="Gene3D" id="3.10.450.10">
    <property type="match status" value="1"/>
</dbReference>
<feature type="domain" description="Cystatin" evidence="6">
    <location>
        <begin position="5"/>
        <end position="65"/>
    </location>
</feature>
<evidence type="ECO:0000256" key="3">
    <source>
        <dbReference type="ARBA" id="ARBA00022490"/>
    </source>
</evidence>
<dbReference type="Pfam" id="PF00031">
    <property type="entry name" value="Cystatin"/>
    <property type="match status" value="1"/>
</dbReference>
<keyword evidence="3" id="KW-0963">Cytoplasm</keyword>
<evidence type="ECO:0000256" key="1">
    <source>
        <dbReference type="ARBA" id="ARBA00004496"/>
    </source>
</evidence>
<keyword evidence="8" id="KW-1185">Reference proteome</keyword>
<dbReference type="Ensembl" id="ENSFHET00000018192.1">
    <property type="protein sequence ID" value="ENSFHEP00000011252.1"/>
    <property type="gene ID" value="ENSFHEG00000012674.1"/>
</dbReference>
<dbReference type="STRING" id="8078.ENSFHEP00000011252"/>
<dbReference type="GeneTree" id="ENSGT01110000269053"/>
<reference evidence="7" key="2">
    <citation type="submission" date="2025-09" db="UniProtKB">
        <authorList>
            <consortium name="Ensembl"/>
        </authorList>
    </citation>
    <scope>IDENTIFICATION</scope>
</reference>
<comment type="similarity">
    <text evidence="2">Belongs to the cystatin family.</text>
</comment>
<accession>A0A3Q2PFB2</accession>
<dbReference type="InterPro" id="IPR000010">
    <property type="entry name" value="Cystatin_dom"/>
</dbReference>
<evidence type="ECO:0000256" key="5">
    <source>
        <dbReference type="ARBA" id="ARBA00022704"/>
    </source>
</evidence>
<comment type="subcellular location">
    <subcellularLocation>
        <location evidence="1">Cytoplasm</location>
    </subcellularLocation>
</comment>
<evidence type="ECO:0000256" key="4">
    <source>
        <dbReference type="ARBA" id="ARBA00022690"/>
    </source>
</evidence>
<evidence type="ECO:0000313" key="8">
    <source>
        <dbReference type="Proteomes" id="UP000265000"/>
    </source>
</evidence>